<protein>
    <submittedName>
        <fullName evidence="2">NADH dehydrogenase subunit 6</fullName>
    </submittedName>
</protein>
<reference evidence="2" key="1">
    <citation type="journal article" date="2018" name="Mol. Phylogenet. Evol.">
        <title>Species delimitation and mitogenome phylogenetics in the subterranean genus Pseudoniphargus (Crustacea: Amphipoda).</title>
        <authorList>
            <person name="Stokkan M."/>
            <person name="Jurado-Rivera J.A."/>
            <person name="Oromi P."/>
            <person name="Juan C."/>
            <person name="Jaume D."/>
            <person name="Pons J."/>
        </authorList>
    </citation>
    <scope>NUCLEOTIDE SEQUENCE</scope>
</reference>
<evidence type="ECO:0000313" key="2">
    <source>
        <dbReference type="EMBL" id="AXH38228.1"/>
    </source>
</evidence>
<sequence>MTQLFSLFSITLSMMFLVQSPPLLLSLVIILQTIILASIISMYTMTSWFSFMLLMIYLSGMMIVFIYVSSMASNELFQLNTSHSYYFSFFLVTFMALSGPHISPPSNNMNLLDLSLLQIPITKTMKMYSKSLFTMTILLIIYLLLTMIMVVKTTSFSEGPMRASK</sequence>
<feature type="transmembrane region" description="Helical" evidence="1">
    <location>
        <begin position="23"/>
        <end position="43"/>
    </location>
</feature>
<feature type="transmembrane region" description="Helical" evidence="1">
    <location>
        <begin position="132"/>
        <end position="151"/>
    </location>
</feature>
<dbReference type="AlphaFoldDB" id="A0A345K5T6"/>
<dbReference type="EMBL" id="MH592152">
    <property type="protein sequence ID" value="AXH38228.1"/>
    <property type="molecule type" value="Genomic_DNA"/>
</dbReference>
<accession>A0A345K5T6</accession>
<feature type="transmembrane region" description="Helical" evidence="1">
    <location>
        <begin position="84"/>
        <end position="102"/>
    </location>
</feature>
<keyword evidence="2" id="KW-0496">Mitochondrion</keyword>
<feature type="transmembrane region" description="Helical" evidence="1">
    <location>
        <begin position="49"/>
        <end position="72"/>
    </location>
</feature>
<keyword evidence="1" id="KW-0472">Membrane</keyword>
<evidence type="ECO:0000256" key="1">
    <source>
        <dbReference type="SAM" id="Phobius"/>
    </source>
</evidence>
<proteinExistence type="predicted"/>
<organism evidence="2">
    <name type="scientific">Pseudoniphargus stocki</name>
    <dbReference type="NCBI Taxonomy" id="2211535"/>
    <lineage>
        <taxon>Eukaryota</taxon>
        <taxon>Metazoa</taxon>
        <taxon>Ecdysozoa</taxon>
        <taxon>Arthropoda</taxon>
        <taxon>Crustacea</taxon>
        <taxon>Multicrustacea</taxon>
        <taxon>Malacostraca</taxon>
        <taxon>Eumalacostraca</taxon>
        <taxon>Peracarida</taxon>
        <taxon>Amphipoda</taxon>
        <taxon>Senticaudata</taxon>
        <taxon>Gammarida</taxon>
        <taxon>Crangonyctidira</taxon>
        <taxon>Allocrangonyctoidea</taxon>
        <taxon>Allocrangonyctidae</taxon>
        <taxon>Pseudoniphargus</taxon>
    </lineage>
</organism>
<keyword evidence="1" id="KW-0812">Transmembrane</keyword>
<geneLocation type="mitochondrion" evidence="2"/>
<keyword evidence="1" id="KW-1133">Transmembrane helix</keyword>
<name>A0A345K5T6_9CRUS</name>
<gene>
    <name evidence="2" type="primary">nad6</name>
</gene>